<dbReference type="Gene3D" id="1.50.10.10">
    <property type="match status" value="1"/>
</dbReference>
<keyword evidence="7" id="KW-0326">Glycosidase</keyword>
<keyword evidence="10" id="KW-1133">Transmembrane helix</keyword>
<accession>A0AB40BE13</accession>
<keyword evidence="10" id="KW-0812">Transmembrane</keyword>
<evidence type="ECO:0000256" key="5">
    <source>
        <dbReference type="ARBA" id="ARBA00023001"/>
    </source>
</evidence>
<dbReference type="Pfam" id="PF00759">
    <property type="entry name" value="Glyco_hydro_9"/>
    <property type="match status" value="1"/>
</dbReference>
<evidence type="ECO:0000256" key="6">
    <source>
        <dbReference type="ARBA" id="ARBA00023277"/>
    </source>
</evidence>
<protein>
    <recommendedName>
        <fullName evidence="3">cellulase</fullName>
        <ecNumber evidence="3">3.2.1.4</ecNumber>
    </recommendedName>
</protein>
<sequence length="647" mass="71784">MMLGNHWGGSFEIQQEPGTDDDHSQCMDTDRGALLRHNLDEIQLGWLRGPQDIKQHKYVDLGCILCKQKVLKWIIYCTLITFIAIGLPIIISKKLLPKHKEPVLPPDKYAIALSKALLFFNAQRSGQLPKNNGVPWRGNSAMKDGSELSDVKGGLVGGYYDGGDNIKYHFPMAFSMTLLSWSVIEYSHKYKAIGEYNHVRDIIRWGTDYLLKTFNSSASSVDHIYTQVGMAVEFSTSPDDHFCWQRPEDMSYVRPVQRSSSASDLGSEISAALAAASIVFLDDIAYSENLIKAAETIYKFANNYPQAAYSLNNPVIEPFYNSTDFWDEFIWSGAWMYYATGNYSYATAATDSNLAANANAFSGFQNLTMFSWDNKLPGAELVLTRLRIFLNPGYPYEDILSRYHSSTDLNMCSFLRRFKVFRWTPGGLILLKRPRPLQYAANAAFLANLYADYMNASNVPGWYCGPYFISADDLRSFAASQVNYILGANPKNMSYVVGYGYAWPMHVHHRGASTPRDGKHYGCIEGRKWLQNRNKNPNNITGAMVAGPDHGDGFSDMRTNMNYTEPTLAGNAGLVAALVSLTSSGGDVIDKNTIFSSVSPLTPPAPPPPSPPKSQTLPDRKTPATSSPSSHHSSSPKTTPSPLSPTP</sequence>
<evidence type="ECO:0000256" key="2">
    <source>
        <dbReference type="ARBA" id="ARBA00007072"/>
    </source>
</evidence>
<feature type="compositionally biased region" description="Low complexity" evidence="9">
    <location>
        <begin position="623"/>
        <end position="641"/>
    </location>
</feature>
<evidence type="ECO:0000256" key="3">
    <source>
        <dbReference type="ARBA" id="ARBA00012601"/>
    </source>
</evidence>
<dbReference type="FunFam" id="1.50.10.10:FF:000020">
    <property type="entry name" value="Endoglucanase"/>
    <property type="match status" value="1"/>
</dbReference>
<keyword evidence="5" id="KW-0136">Cellulose degradation</keyword>
<evidence type="ECO:0000256" key="10">
    <source>
        <dbReference type="SAM" id="Phobius"/>
    </source>
</evidence>
<feature type="region of interest" description="Disordered" evidence="9">
    <location>
        <begin position="597"/>
        <end position="647"/>
    </location>
</feature>
<evidence type="ECO:0000256" key="9">
    <source>
        <dbReference type="SAM" id="MobiDB-lite"/>
    </source>
</evidence>
<dbReference type="Proteomes" id="UP001515500">
    <property type="component" value="Chromosome 5"/>
</dbReference>
<evidence type="ECO:0000256" key="4">
    <source>
        <dbReference type="ARBA" id="ARBA00022801"/>
    </source>
</evidence>
<feature type="transmembrane region" description="Helical" evidence="10">
    <location>
        <begin position="73"/>
        <end position="91"/>
    </location>
</feature>
<dbReference type="PANTHER" id="PTHR22298">
    <property type="entry name" value="ENDO-1,4-BETA-GLUCANASE"/>
    <property type="match status" value="1"/>
</dbReference>
<evidence type="ECO:0000313" key="12">
    <source>
        <dbReference type="Proteomes" id="UP001515500"/>
    </source>
</evidence>
<name>A0AB40BE13_DIOCR</name>
<keyword evidence="6" id="KW-0119">Carbohydrate metabolism</keyword>
<keyword evidence="4" id="KW-0378">Hydrolase</keyword>
<dbReference type="InterPro" id="IPR001701">
    <property type="entry name" value="Glyco_hydro_9"/>
</dbReference>
<keyword evidence="8" id="KW-0624">Polysaccharide degradation</keyword>
<dbReference type="InterPro" id="IPR012341">
    <property type="entry name" value="6hp_glycosidase-like_sf"/>
</dbReference>
<feature type="compositionally biased region" description="Pro residues" evidence="9">
    <location>
        <begin position="601"/>
        <end position="612"/>
    </location>
</feature>
<dbReference type="InterPro" id="IPR008928">
    <property type="entry name" value="6-hairpin_glycosidase_sf"/>
</dbReference>
<reference evidence="13" key="1">
    <citation type="submission" date="2025-08" db="UniProtKB">
        <authorList>
            <consortium name="RefSeq"/>
        </authorList>
    </citation>
    <scope>IDENTIFICATION</scope>
</reference>
<evidence type="ECO:0000313" key="13">
    <source>
        <dbReference type="RefSeq" id="XP_039125127.1"/>
    </source>
</evidence>
<dbReference type="AlphaFoldDB" id="A0AB40BE13"/>
<comment type="catalytic activity">
    <reaction evidence="1">
        <text>Endohydrolysis of (1-&gt;4)-beta-D-glucosidic linkages in cellulose, lichenin and cereal beta-D-glucans.</text>
        <dbReference type="EC" id="3.2.1.4"/>
    </reaction>
</comment>
<evidence type="ECO:0000256" key="8">
    <source>
        <dbReference type="ARBA" id="ARBA00023326"/>
    </source>
</evidence>
<evidence type="ECO:0000256" key="1">
    <source>
        <dbReference type="ARBA" id="ARBA00000966"/>
    </source>
</evidence>
<evidence type="ECO:0000256" key="7">
    <source>
        <dbReference type="ARBA" id="ARBA00023295"/>
    </source>
</evidence>
<gene>
    <name evidence="13" type="primary">LOC120261336</name>
</gene>
<dbReference type="GeneID" id="120261336"/>
<dbReference type="RefSeq" id="XP_039125127.1">
    <property type="nucleotide sequence ID" value="XM_039269193.1"/>
</dbReference>
<organism evidence="12 13">
    <name type="scientific">Dioscorea cayennensis subsp. rotundata</name>
    <name type="common">White Guinea yam</name>
    <name type="synonym">Dioscorea rotundata</name>
    <dbReference type="NCBI Taxonomy" id="55577"/>
    <lineage>
        <taxon>Eukaryota</taxon>
        <taxon>Viridiplantae</taxon>
        <taxon>Streptophyta</taxon>
        <taxon>Embryophyta</taxon>
        <taxon>Tracheophyta</taxon>
        <taxon>Spermatophyta</taxon>
        <taxon>Magnoliopsida</taxon>
        <taxon>Liliopsida</taxon>
        <taxon>Dioscoreales</taxon>
        <taxon>Dioscoreaceae</taxon>
        <taxon>Dioscorea</taxon>
    </lineage>
</organism>
<dbReference type="EC" id="3.2.1.4" evidence="3"/>
<evidence type="ECO:0000259" key="11">
    <source>
        <dbReference type="Pfam" id="PF00759"/>
    </source>
</evidence>
<keyword evidence="12" id="KW-1185">Reference proteome</keyword>
<dbReference type="GO" id="GO:0030245">
    <property type="term" value="P:cellulose catabolic process"/>
    <property type="evidence" value="ECO:0007669"/>
    <property type="project" value="UniProtKB-KW"/>
</dbReference>
<feature type="domain" description="Glycoside hydrolase family 9" evidence="11">
    <location>
        <begin position="109"/>
        <end position="578"/>
    </location>
</feature>
<dbReference type="SUPFAM" id="SSF48208">
    <property type="entry name" value="Six-hairpin glycosidases"/>
    <property type="match status" value="1"/>
</dbReference>
<comment type="similarity">
    <text evidence="2">Belongs to the glycosyl hydrolase 9 (cellulase E) family.</text>
</comment>
<keyword evidence="10" id="KW-0472">Membrane</keyword>
<proteinExistence type="inferred from homology"/>
<dbReference type="GO" id="GO:0008810">
    <property type="term" value="F:cellulase activity"/>
    <property type="evidence" value="ECO:0007669"/>
    <property type="project" value="UniProtKB-EC"/>
</dbReference>